<accession>A0ACB8RIV4</accession>
<protein>
    <submittedName>
        <fullName evidence="1">Uncharacterized protein</fullName>
    </submittedName>
</protein>
<comment type="caution">
    <text evidence="1">The sequence shown here is derived from an EMBL/GenBank/DDBJ whole genome shotgun (WGS) entry which is preliminary data.</text>
</comment>
<gene>
    <name evidence="1" type="ORF">FA95DRAFT_1574983</name>
</gene>
<dbReference type="Proteomes" id="UP000814033">
    <property type="component" value="Unassembled WGS sequence"/>
</dbReference>
<evidence type="ECO:0000313" key="2">
    <source>
        <dbReference type="Proteomes" id="UP000814033"/>
    </source>
</evidence>
<sequence length="235" mass="25855">MPEDTRQLFLGLAKSKAGPSAAHDTMNTNAFGVGGFDGCIGTYGVVFKDTSRINHSCAPNANFLWSAESLTGDVRALRDIAPGEQITMSYTDVFYHYTSRMEPLRRLYARIAEDDAFRSELYDLHVNIARRPAVRVDDALHVTKTYLLMARRMEREAMHDAYASVTVARVLVNVEAAAAEMTCATTGADGGWAEVAAAAEQTRWWEGGDVDEMDSRTQRAICSGPQFRSLSQAAM</sequence>
<reference evidence="1" key="1">
    <citation type="submission" date="2021-02" db="EMBL/GenBank/DDBJ databases">
        <authorList>
            <consortium name="DOE Joint Genome Institute"/>
            <person name="Ahrendt S."/>
            <person name="Looney B.P."/>
            <person name="Miyauchi S."/>
            <person name="Morin E."/>
            <person name="Drula E."/>
            <person name="Courty P.E."/>
            <person name="Chicoki N."/>
            <person name="Fauchery L."/>
            <person name="Kohler A."/>
            <person name="Kuo A."/>
            <person name="Labutti K."/>
            <person name="Pangilinan J."/>
            <person name="Lipzen A."/>
            <person name="Riley R."/>
            <person name="Andreopoulos W."/>
            <person name="He G."/>
            <person name="Johnson J."/>
            <person name="Barry K.W."/>
            <person name="Grigoriev I.V."/>
            <person name="Nagy L."/>
            <person name="Hibbett D."/>
            <person name="Henrissat B."/>
            <person name="Matheny P.B."/>
            <person name="Labbe J."/>
            <person name="Martin F."/>
        </authorList>
    </citation>
    <scope>NUCLEOTIDE SEQUENCE</scope>
    <source>
        <strain evidence="1">FP105234-sp</strain>
    </source>
</reference>
<evidence type="ECO:0000313" key="1">
    <source>
        <dbReference type="EMBL" id="KAI0043641.1"/>
    </source>
</evidence>
<keyword evidence="2" id="KW-1185">Reference proteome</keyword>
<name>A0ACB8RIV4_9AGAM</name>
<dbReference type="EMBL" id="MU276010">
    <property type="protein sequence ID" value="KAI0043641.1"/>
    <property type="molecule type" value="Genomic_DNA"/>
</dbReference>
<reference evidence="1" key="2">
    <citation type="journal article" date="2022" name="New Phytol.">
        <title>Evolutionary transition to the ectomycorrhizal habit in the genomes of a hyperdiverse lineage of mushroom-forming fungi.</title>
        <authorList>
            <person name="Looney B."/>
            <person name="Miyauchi S."/>
            <person name="Morin E."/>
            <person name="Drula E."/>
            <person name="Courty P.E."/>
            <person name="Kohler A."/>
            <person name="Kuo A."/>
            <person name="LaButti K."/>
            <person name="Pangilinan J."/>
            <person name="Lipzen A."/>
            <person name="Riley R."/>
            <person name="Andreopoulos W."/>
            <person name="He G."/>
            <person name="Johnson J."/>
            <person name="Nolan M."/>
            <person name="Tritt A."/>
            <person name="Barry K.W."/>
            <person name="Grigoriev I.V."/>
            <person name="Nagy L.G."/>
            <person name="Hibbett D."/>
            <person name="Henrissat B."/>
            <person name="Matheny P.B."/>
            <person name="Labbe J."/>
            <person name="Martin F.M."/>
        </authorList>
    </citation>
    <scope>NUCLEOTIDE SEQUENCE</scope>
    <source>
        <strain evidence="1">FP105234-sp</strain>
    </source>
</reference>
<proteinExistence type="predicted"/>
<organism evidence="1 2">
    <name type="scientific">Auriscalpium vulgare</name>
    <dbReference type="NCBI Taxonomy" id="40419"/>
    <lineage>
        <taxon>Eukaryota</taxon>
        <taxon>Fungi</taxon>
        <taxon>Dikarya</taxon>
        <taxon>Basidiomycota</taxon>
        <taxon>Agaricomycotina</taxon>
        <taxon>Agaricomycetes</taxon>
        <taxon>Russulales</taxon>
        <taxon>Auriscalpiaceae</taxon>
        <taxon>Auriscalpium</taxon>
    </lineage>
</organism>